<dbReference type="AlphaFoldDB" id="A0AAD1UKJ9"/>
<dbReference type="Pfam" id="PF01399">
    <property type="entry name" value="PCI"/>
    <property type="match status" value="1"/>
</dbReference>
<dbReference type="PANTHER" id="PTHR12732:SF0">
    <property type="entry name" value="PCI DOMAIN-CONTAINING PROTEIN 2"/>
    <property type="match status" value="1"/>
</dbReference>
<protein>
    <recommendedName>
        <fullName evidence="1">PCI domain-containing protein</fullName>
    </recommendedName>
</protein>
<dbReference type="GO" id="GO:0000973">
    <property type="term" value="P:post-transcriptional tethering of RNA polymerase II gene DNA at nuclear periphery"/>
    <property type="evidence" value="ECO:0007669"/>
    <property type="project" value="TreeGrafter"/>
</dbReference>
<reference evidence="2" key="1">
    <citation type="submission" date="2023-07" db="EMBL/GenBank/DDBJ databases">
        <authorList>
            <consortium name="AG Swart"/>
            <person name="Singh M."/>
            <person name="Singh A."/>
            <person name="Seah K."/>
            <person name="Emmerich C."/>
        </authorList>
    </citation>
    <scope>NUCLEOTIDE SEQUENCE</scope>
    <source>
        <strain evidence="2">DP1</strain>
    </source>
</reference>
<evidence type="ECO:0000313" key="3">
    <source>
        <dbReference type="Proteomes" id="UP001295684"/>
    </source>
</evidence>
<name>A0AAD1UKJ9_EUPCR</name>
<dbReference type="InterPro" id="IPR036388">
    <property type="entry name" value="WH-like_DNA-bd_sf"/>
</dbReference>
<dbReference type="PANTHER" id="PTHR12732">
    <property type="entry name" value="UNCHARACTERIZED PROTEASOME COMPONENT REGION PCI-CONTAINING"/>
    <property type="match status" value="1"/>
</dbReference>
<proteinExistence type="predicted"/>
<comment type="caution">
    <text evidence="2">The sequence shown here is derived from an EMBL/GenBank/DDBJ whole genome shotgun (WGS) entry which is preliminary data.</text>
</comment>
<keyword evidence="3" id="KW-1185">Reference proteome</keyword>
<dbReference type="GO" id="GO:0003690">
    <property type="term" value="F:double-stranded DNA binding"/>
    <property type="evidence" value="ECO:0007669"/>
    <property type="project" value="InterPro"/>
</dbReference>
<dbReference type="Proteomes" id="UP001295684">
    <property type="component" value="Unassembled WGS sequence"/>
</dbReference>
<gene>
    <name evidence="2" type="ORF">ECRASSUSDP1_LOCUS12396</name>
</gene>
<evidence type="ECO:0000313" key="2">
    <source>
        <dbReference type="EMBL" id="CAI2371076.1"/>
    </source>
</evidence>
<dbReference type="GO" id="GO:0006368">
    <property type="term" value="P:transcription elongation by RNA polymerase II"/>
    <property type="evidence" value="ECO:0007669"/>
    <property type="project" value="TreeGrafter"/>
</dbReference>
<dbReference type="InterPro" id="IPR045114">
    <property type="entry name" value="Csn12-like"/>
</dbReference>
<dbReference type="GO" id="GO:0003723">
    <property type="term" value="F:RNA binding"/>
    <property type="evidence" value="ECO:0007669"/>
    <property type="project" value="InterPro"/>
</dbReference>
<sequence length="422" mass="49763">MDVSIWIEKLLASFENCEVATIIKLIKEPKITNVREDIIGMKVAQIIDDEDDQKNFTEFAFNLANYLILEKSQMEILKAFSFLDTAIRRYMTFYRSSVVSGSWSIKLIETFCKMISNIAYPAENKYQKVKEETKDVAESPLKMAKTCLENIFSKCQIIKEQFPDSRKMGAFYAVIHVCEMYFKEGKFRMCLRFIDWVNKMQDGFEHLPDYVKSSYYYYEGLLYLFRYKYLESEKSMNLSVKNCTKEKDKFFRNIQLYFIPLNMMLGIFQEEEMLEKFNFPYYIQISKACQEGSLGMFEAEMAKYENKFLKIGIFLFMEKLKNIVLRNLFKKAYEANQSNHINQIETLVDQYNKSLEDVKSEDYTVDEYDKVDKIGMECILSGLIYKGYIKGYISNEKSILVLSKKEPFPELRAVVETNGHNI</sequence>
<dbReference type="EMBL" id="CAMPGE010012300">
    <property type="protein sequence ID" value="CAI2371076.1"/>
    <property type="molecule type" value="Genomic_DNA"/>
</dbReference>
<dbReference type="SMART" id="SM00753">
    <property type="entry name" value="PAM"/>
    <property type="match status" value="1"/>
</dbReference>
<evidence type="ECO:0000259" key="1">
    <source>
        <dbReference type="Pfam" id="PF01399"/>
    </source>
</evidence>
<accession>A0AAD1UKJ9</accession>
<organism evidence="2 3">
    <name type="scientific">Euplotes crassus</name>
    <dbReference type="NCBI Taxonomy" id="5936"/>
    <lineage>
        <taxon>Eukaryota</taxon>
        <taxon>Sar</taxon>
        <taxon>Alveolata</taxon>
        <taxon>Ciliophora</taxon>
        <taxon>Intramacronucleata</taxon>
        <taxon>Spirotrichea</taxon>
        <taxon>Hypotrichia</taxon>
        <taxon>Euplotida</taxon>
        <taxon>Euplotidae</taxon>
        <taxon>Moneuplotes</taxon>
    </lineage>
</organism>
<dbReference type="InterPro" id="IPR000717">
    <property type="entry name" value="PCI_dom"/>
</dbReference>
<dbReference type="Gene3D" id="1.10.10.10">
    <property type="entry name" value="Winged helix-like DNA-binding domain superfamily/Winged helix DNA-binding domain"/>
    <property type="match status" value="1"/>
</dbReference>
<dbReference type="GO" id="GO:0070390">
    <property type="term" value="C:transcription export complex 2"/>
    <property type="evidence" value="ECO:0007669"/>
    <property type="project" value="TreeGrafter"/>
</dbReference>
<feature type="domain" description="PCI" evidence="1">
    <location>
        <begin position="301"/>
        <end position="404"/>
    </location>
</feature>
<dbReference type="GO" id="GO:0016973">
    <property type="term" value="P:poly(A)+ mRNA export from nucleus"/>
    <property type="evidence" value="ECO:0007669"/>
    <property type="project" value="TreeGrafter"/>
</dbReference>